<name>A0A645IK11_9ZZZZ</name>
<organism evidence="1">
    <name type="scientific">bioreactor metagenome</name>
    <dbReference type="NCBI Taxonomy" id="1076179"/>
    <lineage>
        <taxon>unclassified sequences</taxon>
        <taxon>metagenomes</taxon>
        <taxon>ecological metagenomes</taxon>
    </lineage>
</organism>
<gene>
    <name evidence="1" type="ORF">SDC9_199265</name>
</gene>
<proteinExistence type="predicted"/>
<sequence length="119" mass="13165">MIHSAALQAGTHVHHAQFVDDKRGEILHTSGNLLGAQRPFRLIRQIRRVAFYRVGAGACRGDNRIVVVFQGGDQVFHPGDRLFDVTAVDGWLTATPLLLGEINATTQFFQQQYGVSCHP</sequence>
<comment type="caution">
    <text evidence="1">The sequence shown here is derived from an EMBL/GenBank/DDBJ whole genome shotgun (WGS) entry which is preliminary data.</text>
</comment>
<dbReference type="AlphaFoldDB" id="A0A645IK11"/>
<dbReference type="EMBL" id="VSSQ01116907">
    <property type="protein sequence ID" value="MPN51617.1"/>
    <property type="molecule type" value="Genomic_DNA"/>
</dbReference>
<evidence type="ECO:0000313" key="1">
    <source>
        <dbReference type="EMBL" id="MPN51617.1"/>
    </source>
</evidence>
<reference evidence="1" key="1">
    <citation type="submission" date="2019-08" db="EMBL/GenBank/DDBJ databases">
        <authorList>
            <person name="Kucharzyk K."/>
            <person name="Murdoch R.W."/>
            <person name="Higgins S."/>
            <person name="Loffler F."/>
        </authorList>
    </citation>
    <scope>NUCLEOTIDE SEQUENCE</scope>
</reference>
<protein>
    <submittedName>
        <fullName evidence="1">Uncharacterized protein</fullName>
    </submittedName>
</protein>
<accession>A0A645IK11</accession>